<dbReference type="Gene3D" id="3.40.1190.20">
    <property type="match status" value="1"/>
</dbReference>
<protein>
    <submittedName>
        <fullName evidence="2">Protein MAK32</fullName>
    </submittedName>
</protein>
<reference evidence="2 3" key="1">
    <citation type="submission" date="2016-03" db="EMBL/GenBank/DDBJ databases">
        <title>How can Kluyveromyces marxianus grow so fast - potential evolutionary course in Saccharomyces Complex revealed by comparative genomics.</title>
        <authorList>
            <person name="Mo W."/>
            <person name="Lu W."/>
            <person name="Yang X."/>
            <person name="Qi J."/>
            <person name="Lv H."/>
        </authorList>
    </citation>
    <scope>NUCLEOTIDE SEQUENCE [LARGE SCALE GENOMIC DNA]</scope>
    <source>
        <strain evidence="2 3">FIM1</strain>
    </source>
</reference>
<keyword evidence="3" id="KW-1185">Reference proteome</keyword>
<accession>A0ABX6EQF3</accession>
<dbReference type="SUPFAM" id="SSF53613">
    <property type="entry name" value="Ribokinase-like"/>
    <property type="match status" value="1"/>
</dbReference>
<dbReference type="InterPro" id="IPR034094">
    <property type="entry name" value="Mak32"/>
</dbReference>
<evidence type="ECO:0000313" key="2">
    <source>
        <dbReference type="EMBL" id="QGN13645.1"/>
    </source>
</evidence>
<name>A0ABX6EQF3_KLUMA</name>
<evidence type="ECO:0000313" key="3">
    <source>
        <dbReference type="Proteomes" id="UP000422736"/>
    </source>
</evidence>
<dbReference type="InterPro" id="IPR011611">
    <property type="entry name" value="PfkB_dom"/>
</dbReference>
<dbReference type="PANTHER" id="PTHR47098:SF2">
    <property type="entry name" value="PROTEIN MAK32"/>
    <property type="match status" value="1"/>
</dbReference>
<evidence type="ECO:0000259" key="1">
    <source>
        <dbReference type="Pfam" id="PF00294"/>
    </source>
</evidence>
<dbReference type="Proteomes" id="UP000422736">
    <property type="component" value="Chromosome 1"/>
</dbReference>
<sequence length="344" mass="38240">MSLLTTNGMLIIDEIETESSHYYDILGGGGMYAILGASICCSNIDLRRGLLWIVDRGSDFPDSLTEAISSWGTGCVFRDDKNRLTTRGYNLYGSNDFRQFEYLSPKKRIDVEDWCECFSENVVQEIRCYHLLCSADRVSVIINKLEERYDLQDGTHSFVWEPIPDLCTPDQFPLMKKLLNGPNHFIFSPNAEEGARMLGESEPSTLEDCRSLLVRLAAEIKPGNVCVLRCGKEGSLAVTSGTNDAILHFPAYHYKTPELVIDPTGGGNTFLGGFAFAYAMCNDISIASICGNIAAGCAIEQYGVPVYQNVQWNKRSFADRLSYYLSTYDLKGDPVKILEALSGK</sequence>
<dbReference type="Pfam" id="PF00294">
    <property type="entry name" value="PfkB"/>
    <property type="match status" value="1"/>
</dbReference>
<dbReference type="CDD" id="cd01943">
    <property type="entry name" value="MAK32"/>
    <property type="match status" value="1"/>
</dbReference>
<dbReference type="InterPro" id="IPR029056">
    <property type="entry name" value="Ribokinase-like"/>
</dbReference>
<feature type="domain" description="Carbohydrate kinase PfkB" evidence="1">
    <location>
        <begin position="175"/>
        <end position="304"/>
    </location>
</feature>
<dbReference type="PANTHER" id="PTHR47098">
    <property type="entry name" value="PROTEIN MAK32"/>
    <property type="match status" value="1"/>
</dbReference>
<organism evidence="2 3">
    <name type="scientific">Kluyveromyces marxianus</name>
    <name type="common">Yeast</name>
    <name type="synonym">Candida kefyr</name>
    <dbReference type="NCBI Taxonomy" id="4911"/>
    <lineage>
        <taxon>Eukaryota</taxon>
        <taxon>Fungi</taxon>
        <taxon>Dikarya</taxon>
        <taxon>Ascomycota</taxon>
        <taxon>Saccharomycotina</taxon>
        <taxon>Saccharomycetes</taxon>
        <taxon>Saccharomycetales</taxon>
        <taxon>Saccharomycetaceae</taxon>
        <taxon>Kluyveromyces</taxon>
    </lineage>
</organism>
<gene>
    <name evidence="2" type="primary">MAK32</name>
    <name evidence="2" type="ORF">FIM1_287</name>
</gene>
<dbReference type="EMBL" id="CP015054">
    <property type="protein sequence ID" value="QGN13645.1"/>
    <property type="molecule type" value="Genomic_DNA"/>
</dbReference>
<proteinExistence type="predicted"/>